<dbReference type="PIRSF" id="PIRSF003107">
    <property type="entry name" value="PhoU"/>
    <property type="match status" value="1"/>
</dbReference>
<comment type="function">
    <text evidence="7">Plays a role in the regulation of phosphate uptake.</text>
</comment>
<comment type="caution">
    <text evidence="9">The sequence shown here is derived from an EMBL/GenBank/DDBJ whole genome shotgun (WGS) entry which is preliminary data.</text>
</comment>
<evidence type="ECO:0000256" key="5">
    <source>
        <dbReference type="ARBA" id="ARBA00022490"/>
    </source>
</evidence>
<comment type="subcellular location">
    <subcellularLocation>
        <location evidence="1 7">Cytoplasm</location>
    </subcellularLocation>
</comment>
<keyword evidence="5 7" id="KW-0963">Cytoplasm</keyword>
<organism evidence="9 10">
    <name type="scientific">Bacillus taeanensis</name>
    <dbReference type="NCBI Taxonomy" id="273032"/>
    <lineage>
        <taxon>Bacteria</taxon>
        <taxon>Bacillati</taxon>
        <taxon>Bacillota</taxon>
        <taxon>Bacilli</taxon>
        <taxon>Bacillales</taxon>
        <taxon>Bacillaceae</taxon>
        <taxon>Bacillus</taxon>
    </lineage>
</organism>
<keyword evidence="4 7" id="KW-0813">Transport</keyword>
<name>A0A366XYD1_9BACI</name>
<dbReference type="Proteomes" id="UP000253314">
    <property type="component" value="Unassembled WGS sequence"/>
</dbReference>
<dbReference type="Pfam" id="PF01895">
    <property type="entry name" value="PhoU"/>
    <property type="match status" value="2"/>
</dbReference>
<proteinExistence type="inferred from homology"/>
<reference evidence="9 10" key="1">
    <citation type="submission" date="2018-07" db="EMBL/GenBank/DDBJ databases">
        <title>Lottiidibacillus patelloidae gen. nov., sp. nov., isolated from the intestinal tract of a marine limpet and the reclassification of B. taeanensis BH030017T, B. algicola KMM 3737T and B. hwajinpoensis SW-72T as genus Lottiidibacillus.</title>
        <authorList>
            <person name="Liu R."/>
            <person name="Huang Z."/>
        </authorList>
    </citation>
    <scope>NUCLEOTIDE SEQUENCE [LARGE SCALE GENOMIC DNA]</scope>
    <source>
        <strain evidence="9 10">BH030017</strain>
    </source>
</reference>
<dbReference type="OrthoDB" id="9814256at2"/>
<comment type="subunit">
    <text evidence="3 7">Homodimer.</text>
</comment>
<dbReference type="EMBL" id="QOCW01000002">
    <property type="protein sequence ID" value="RBW70907.1"/>
    <property type="molecule type" value="Genomic_DNA"/>
</dbReference>
<dbReference type="NCBIfam" id="TIGR02135">
    <property type="entry name" value="phoU_full"/>
    <property type="match status" value="1"/>
</dbReference>
<dbReference type="PANTHER" id="PTHR42930">
    <property type="entry name" value="PHOSPHATE-SPECIFIC TRANSPORT SYSTEM ACCESSORY PROTEIN PHOU"/>
    <property type="match status" value="1"/>
</dbReference>
<dbReference type="InterPro" id="IPR028366">
    <property type="entry name" value="PhoU"/>
</dbReference>
<evidence type="ECO:0000256" key="2">
    <source>
        <dbReference type="ARBA" id="ARBA00008107"/>
    </source>
</evidence>
<dbReference type="RefSeq" id="WP_113804385.1">
    <property type="nucleotide sequence ID" value="NZ_QOCW01000002.1"/>
</dbReference>
<dbReference type="GO" id="GO:0006817">
    <property type="term" value="P:phosphate ion transport"/>
    <property type="evidence" value="ECO:0007669"/>
    <property type="project" value="UniProtKB-KW"/>
</dbReference>
<protein>
    <recommendedName>
        <fullName evidence="7">Phosphate-specific transport system accessory protein PhoU</fullName>
    </recommendedName>
</protein>
<keyword evidence="6 7" id="KW-0592">Phosphate transport</keyword>
<accession>A0A366XYD1</accession>
<dbReference type="Gene3D" id="1.20.58.220">
    <property type="entry name" value="Phosphate transport system protein phou homolog 2, domain 2"/>
    <property type="match status" value="1"/>
</dbReference>
<evidence type="ECO:0000313" key="9">
    <source>
        <dbReference type="EMBL" id="RBW70907.1"/>
    </source>
</evidence>
<evidence type="ECO:0000256" key="3">
    <source>
        <dbReference type="ARBA" id="ARBA00011738"/>
    </source>
</evidence>
<evidence type="ECO:0000256" key="7">
    <source>
        <dbReference type="PIRNR" id="PIRNR003107"/>
    </source>
</evidence>
<dbReference type="GO" id="GO:0045936">
    <property type="term" value="P:negative regulation of phosphate metabolic process"/>
    <property type="evidence" value="ECO:0007669"/>
    <property type="project" value="InterPro"/>
</dbReference>
<dbReference type="AlphaFoldDB" id="A0A366XYD1"/>
<sequence length="219" mass="24789">MSIREKFQSDLDELKNSLLELGTLAEVAMIRAIDSLKHQDLEEAKRIITDDYKINELEKQINERAILLIMKQAPVASDLRRIVTVLKVSSDLERVGDLAVNIAKSVEHMGSTPFLKKIEDIPLMASLAQKMLANVLDAYYKEDTVLANTTAKLDDEIDELYGSLIQELLELMAVHPKSISQITQLAFICRYIERIADHATNISESTIYLVRGEQYRLNA</sequence>
<feature type="domain" description="PhoU" evidence="8">
    <location>
        <begin position="18"/>
        <end position="106"/>
    </location>
</feature>
<dbReference type="GO" id="GO:0030643">
    <property type="term" value="P:intracellular phosphate ion homeostasis"/>
    <property type="evidence" value="ECO:0007669"/>
    <property type="project" value="InterPro"/>
</dbReference>
<keyword evidence="10" id="KW-1185">Reference proteome</keyword>
<feature type="domain" description="PhoU" evidence="8">
    <location>
        <begin position="122"/>
        <end position="205"/>
    </location>
</feature>
<comment type="similarity">
    <text evidence="2 7">Belongs to the PhoU family.</text>
</comment>
<evidence type="ECO:0000256" key="1">
    <source>
        <dbReference type="ARBA" id="ARBA00004496"/>
    </source>
</evidence>
<dbReference type="FunFam" id="1.20.58.220:FF:000004">
    <property type="entry name" value="Phosphate-specific transport system accessory protein PhoU"/>
    <property type="match status" value="1"/>
</dbReference>
<dbReference type="InterPro" id="IPR038078">
    <property type="entry name" value="PhoU-like_sf"/>
</dbReference>
<dbReference type="GO" id="GO:0005737">
    <property type="term" value="C:cytoplasm"/>
    <property type="evidence" value="ECO:0007669"/>
    <property type="project" value="UniProtKB-SubCell"/>
</dbReference>
<evidence type="ECO:0000256" key="6">
    <source>
        <dbReference type="ARBA" id="ARBA00022592"/>
    </source>
</evidence>
<evidence type="ECO:0000259" key="8">
    <source>
        <dbReference type="Pfam" id="PF01895"/>
    </source>
</evidence>
<dbReference type="SUPFAM" id="SSF109755">
    <property type="entry name" value="PhoU-like"/>
    <property type="match status" value="1"/>
</dbReference>
<evidence type="ECO:0000256" key="4">
    <source>
        <dbReference type="ARBA" id="ARBA00022448"/>
    </source>
</evidence>
<evidence type="ECO:0000313" key="10">
    <source>
        <dbReference type="Proteomes" id="UP000253314"/>
    </source>
</evidence>
<dbReference type="InterPro" id="IPR026022">
    <property type="entry name" value="PhoU_dom"/>
</dbReference>
<gene>
    <name evidence="9" type="primary">phoU</name>
    <name evidence="9" type="ORF">DS031_02605</name>
</gene>
<dbReference type="PANTHER" id="PTHR42930:SF3">
    <property type="entry name" value="PHOSPHATE-SPECIFIC TRANSPORT SYSTEM ACCESSORY PROTEIN PHOU"/>
    <property type="match status" value="1"/>
</dbReference>